<evidence type="ECO:0000256" key="2">
    <source>
        <dbReference type="SAM" id="MobiDB-lite"/>
    </source>
</evidence>
<proteinExistence type="predicted"/>
<evidence type="ECO:0000313" key="4">
    <source>
        <dbReference type="EMBL" id="TWT97325.1"/>
    </source>
</evidence>
<keyword evidence="3" id="KW-0472">Membrane</keyword>
<keyword evidence="1" id="KW-0175">Coiled coil</keyword>
<gene>
    <name evidence="4" type="ORF">Pla100_24770</name>
</gene>
<dbReference type="Proteomes" id="UP000316213">
    <property type="component" value="Unassembled WGS sequence"/>
</dbReference>
<comment type="caution">
    <text evidence="4">The sequence shown here is derived from an EMBL/GenBank/DDBJ whole genome shotgun (WGS) entry which is preliminary data.</text>
</comment>
<feature type="transmembrane region" description="Helical" evidence="3">
    <location>
        <begin position="20"/>
        <end position="40"/>
    </location>
</feature>
<accession>A0A5C6ADR9</accession>
<keyword evidence="3" id="KW-0812">Transmembrane</keyword>
<protein>
    <submittedName>
        <fullName evidence="4">Uncharacterized protein</fullName>
    </submittedName>
</protein>
<evidence type="ECO:0000256" key="3">
    <source>
        <dbReference type="SAM" id="Phobius"/>
    </source>
</evidence>
<feature type="coiled-coil region" evidence="1">
    <location>
        <begin position="54"/>
        <end position="162"/>
    </location>
</feature>
<keyword evidence="3" id="KW-1133">Transmembrane helix</keyword>
<keyword evidence="5" id="KW-1185">Reference proteome</keyword>
<name>A0A5C6ADR9_9BACT</name>
<evidence type="ECO:0000313" key="5">
    <source>
        <dbReference type="Proteomes" id="UP000316213"/>
    </source>
</evidence>
<sequence length="369" mass="42123">MARRKPDDDDDGGLDSLLDTMTNVVGILVLILIVTQMSVAEVVARITTESTVDAETLAELKKQLAEKEEEKEDLESVLVDPLSIDAEKQLAELERKKELLERRRKLLEEKEKQKNEFAIKIQQDREMAEKRKKEIEDTEAKREELKAVVESSLERRAELKARLARTPKTEAPADIEVSIPNPRPPPPGAKQLIFFCKNDQVYPILSDPFRERAEAKARQLIARFKLDRDPEAGIDPKAFGEKWERLDDSDRYFNVEYFIAGNRYLRLKFIPLEGKGATDEELKNPRSQFRKAMTTIDPTKAYARFFVAPDSFGVYVTARRVCSEMGLLAGWEAVADNWEYTSWVPGDIELGPPQPKEPPKPGKPQNLID</sequence>
<dbReference type="EMBL" id="SJPM01000004">
    <property type="protein sequence ID" value="TWT97325.1"/>
    <property type="molecule type" value="Genomic_DNA"/>
</dbReference>
<organism evidence="4 5">
    <name type="scientific">Neorhodopirellula pilleata</name>
    <dbReference type="NCBI Taxonomy" id="2714738"/>
    <lineage>
        <taxon>Bacteria</taxon>
        <taxon>Pseudomonadati</taxon>
        <taxon>Planctomycetota</taxon>
        <taxon>Planctomycetia</taxon>
        <taxon>Pirellulales</taxon>
        <taxon>Pirellulaceae</taxon>
        <taxon>Neorhodopirellula</taxon>
    </lineage>
</organism>
<feature type="region of interest" description="Disordered" evidence="2">
    <location>
        <begin position="348"/>
        <end position="369"/>
    </location>
</feature>
<dbReference type="AlphaFoldDB" id="A0A5C6ADR9"/>
<dbReference type="OrthoDB" id="248872at2"/>
<dbReference type="RefSeq" id="WP_146577931.1">
    <property type="nucleotide sequence ID" value="NZ_SJPM01000004.1"/>
</dbReference>
<evidence type="ECO:0000256" key="1">
    <source>
        <dbReference type="SAM" id="Coils"/>
    </source>
</evidence>
<reference evidence="4 5" key="1">
    <citation type="submission" date="2019-02" db="EMBL/GenBank/DDBJ databases">
        <title>Deep-cultivation of Planctomycetes and their phenomic and genomic characterization uncovers novel biology.</title>
        <authorList>
            <person name="Wiegand S."/>
            <person name="Jogler M."/>
            <person name="Boedeker C."/>
            <person name="Pinto D."/>
            <person name="Vollmers J."/>
            <person name="Rivas-Marin E."/>
            <person name="Kohn T."/>
            <person name="Peeters S.H."/>
            <person name="Heuer A."/>
            <person name="Rast P."/>
            <person name="Oberbeckmann S."/>
            <person name="Bunk B."/>
            <person name="Jeske O."/>
            <person name="Meyerdierks A."/>
            <person name="Storesund J.E."/>
            <person name="Kallscheuer N."/>
            <person name="Luecker S."/>
            <person name="Lage O.M."/>
            <person name="Pohl T."/>
            <person name="Merkel B.J."/>
            <person name="Hornburger P."/>
            <person name="Mueller R.-W."/>
            <person name="Bruemmer F."/>
            <person name="Labrenz M."/>
            <person name="Spormann A.M."/>
            <person name="Op Den Camp H."/>
            <person name="Overmann J."/>
            <person name="Amann R."/>
            <person name="Jetten M.S.M."/>
            <person name="Mascher T."/>
            <person name="Medema M.H."/>
            <person name="Devos D.P."/>
            <person name="Kaster A.-K."/>
            <person name="Ovreas L."/>
            <person name="Rohde M."/>
            <person name="Galperin M.Y."/>
            <person name="Jogler C."/>
        </authorList>
    </citation>
    <scope>NUCLEOTIDE SEQUENCE [LARGE SCALE GENOMIC DNA]</scope>
    <source>
        <strain evidence="4 5">Pla100</strain>
    </source>
</reference>